<proteinExistence type="predicted"/>
<dbReference type="InterPro" id="IPR025542">
    <property type="entry name" value="YacH"/>
</dbReference>
<dbReference type="GO" id="GO:0050897">
    <property type="term" value="F:cobalt ion binding"/>
    <property type="evidence" value="ECO:0007669"/>
    <property type="project" value="TreeGrafter"/>
</dbReference>
<sequence length="169" mass="19131">MICQECGQQPASLHFTKIVNGEKTEVHLCDACAKEKGDALLNYGNFSIHQLLSGLMNFDPSPSTVMPGQGPVRCEHCGMTYQQFTKIGRFGCSECYRFFGNHLDPLFRRIHGSTRHIGKVPQRTGGHLKLKKQLAELKARLQQAVSREEFEEAAKLRDQIRMLEQRLNA</sequence>
<feature type="domain" description="UVR" evidence="2">
    <location>
        <begin position="131"/>
        <end position="166"/>
    </location>
</feature>
<dbReference type="PIRSF" id="PIRSF015034">
    <property type="entry name" value="YacH"/>
    <property type="match status" value="1"/>
</dbReference>
<dbReference type="EMBL" id="LZRT01000052">
    <property type="protein sequence ID" value="OUM89096.1"/>
    <property type="molecule type" value="Genomic_DNA"/>
</dbReference>
<dbReference type="Proteomes" id="UP000196475">
    <property type="component" value="Unassembled WGS sequence"/>
</dbReference>
<dbReference type="InterPro" id="IPR001943">
    <property type="entry name" value="UVR_dom"/>
</dbReference>
<evidence type="ECO:0000256" key="1">
    <source>
        <dbReference type="SAM" id="Coils"/>
    </source>
</evidence>
<dbReference type="Pfam" id="PF02151">
    <property type="entry name" value="UVR"/>
    <property type="match status" value="1"/>
</dbReference>
<dbReference type="PANTHER" id="PTHR38430">
    <property type="entry name" value="PROTEIN-ARGININE KINASE ACTIVATOR PROTEIN"/>
    <property type="match status" value="1"/>
</dbReference>
<comment type="caution">
    <text evidence="3">The sequence shown here is derived from an EMBL/GenBank/DDBJ whole genome shotgun (WGS) entry which is preliminary data.</text>
</comment>
<evidence type="ECO:0000259" key="2">
    <source>
        <dbReference type="PROSITE" id="PS50151"/>
    </source>
</evidence>
<evidence type="ECO:0000313" key="4">
    <source>
        <dbReference type="Proteomes" id="UP000196475"/>
    </source>
</evidence>
<accession>A0A1Y3PSK2</accession>
<dbReference type="SUPFAM" id="SSF46600">
    <property type="entry name" value="C-terminal UvrC-binding domain of UvrB"/>
    <property type="match status" value="1"/>
</dbReference>
<dbReference type="GO" id="GO:0005507">
    <property type="term" value="F:copper ion binding"/>
    <property type="evidence" value="ECO:0007669"/>
    <property type="project" value="TreeGrafter"/>
</dbReference>
<dbReference type="GO" id="GO:1990170">
    <property type="term" value="P:stress response to cadmium ion"/>
    <property type="evidence" value="ECO:0007669"/>
    <property type="project" value="TreeGrafter"/>
</dbReference>
<dbReference type="Gene3D" id="4.10.860.10">
    <property type="entry name" value="UVR domain"/>
    <property type="match status" value="1"/>
</dbReference>
<reference evidence="4" key="1">
    <citation type="submission" date="2016-06" db="EMBL/GenBank/DDBJ databases">
        <authorList>
            <person name="Nascimento L."/>
            <person name="Pereira R.V."/>
            <person name="Martins L.F."/>
            <person name="Quaggio R.B."/>
            <person name="Silva A.M."/>
            <person name="Setubal J.C."/>
        </authorList>
    </citation>
    <scope>NUCLEOTIDE SEQUENCE [LARGE SCALE GENOMIC DNA]</scope>
</reference>
<dbReference type="GO" id="GO:0008270">
    <property type="term" value="F:zinc ion binding"/>
    <property type="evidence" value="ECO:0007669"/>
    <property type="project" value="TreeGrafter"/>
</dbReference>
<gene>
    <name evidence="3" type="ORF">BAA01_03345</name>
</gene>
<dbReference type="GO" id="GO:1990169">
    <property type="term" value="P:stress response to copper ion"/>
    <property type="evidence" value="ECO:0007669"/>
    <property type="project" value="TreeGrafter"/>
</dbReference>
<protein>
    <recommendedName>
        <fullName evidence="2">UVR domain-containing protein</fullName>
    </recommendedName>
</protein>
<name>A0A1Y3PSK2_9BACI</name>
<dbReference type="PROSITE" id="PS50151">
    <property type="entry name" value="UVR"/>
    <property type="match status" value="1"/>
</dbReference>
<evidence type="ECO:0000313" key="3">
    <source>
        <dbReference type="EMBL" id="OUM89096.1"/>
    </source>
</evidence>
<dbReference type="PANTHER" id="PTHR38430:SF1">
    <property type="entry name" value="PROTEIN-ARGININE KINASE ACTIVATOR PROTEIN"/>
    <property type="match status" value="1"/>
</dbReference>
<dbReference type="InterPro" id="IPR036876">
    <property type="entry name" value="UVR_dom_sf"/>
</dbReference>
<feature type="coiled-coil region" evidence="1">
    <location>
        <begin position="127"/>
        <end position="166"/>
    </location>
</feature>
<keyword evidence="1" id="KW-0175">Coiled coil</keyword>
<organism evidence="3 4">
    <name type="scientific">Bacillus thermozeamaize</name>
    <dbReference type="NCBI Taxonomy" id="230954"/>
    <lineage>
        <taxon>Bacteria</taxon>
        <taxon>Bacillati</taxon>
        <taxon>Bacillota</taxon>
        <taxon>Bacilli</taxon>
        <taxon>Bacillales</taxon>
        <taxon>Bacillaceae</taxon>
        <taxon>Bacillus</taxon>
    </lineage>
</organism>
<dbReference type="AlphaFoldDB" id="A0A1Y3PSK2"/>
<dbReference type="GO" id="GO:0046870">
    <property type="term" value="F:cadmium ion binding"/>
    <property type="evidence" value="ECO:0007669"/>
    <property type="project" value="TreeGrafter"/>
</dbReference>